<dbReference type="Pfam" id="PF21211">
    <property type="entry name" value="FkbH_N"/>
    <property type="match status" value="1"/>
</dbReference>
<dbReference type="Gene3D" id="3.40.50.1000">
    <property type="entry name" value="HAD superfamily/HAD-like"/>
    <property type="match status" value="1"/>
</dbReference>
<dbReference type="NCBIfam" id="TIGR01681">
    <property type="entry name" value="HAD-SF-IIIC"/>
    <property type="match status" value="1"/>
</dbReference>
<evidence type="ECO:0000259" key="2">
    <source>
        <dbReference type="Pfam" id="PF21211"/>
    </source>
</evidence>
<evidence type="ECO:0000256" key="1">
    <source>
        <dbReference type="SAM" id="MobiDB-lite"/>
    </source>
</evidence>
<keyword evidence="4" id="KW-1185">Reference proteome</keyword>
<dbReference type="NCBIfam" id="TIGR01686">
    <property type="entry name" value="FkbH"/>
    <property type="match status" value="1"/>
</dbReference>
<dbReference type="InterPro" id="IPR036514">
    <property type="entry name" value="SGNH_hydro_sf"/>
</dbReference>
<protein>
    <submittedName>
        <fullName evidence="3">HAD-IIIC family phosphatase</fullName>
    </submittedName>
</protein>
<dbReference type="InterPro" id="IPR023214">
    <property type="entry name" value="HAD_sf"/>
</dbReference>
<dbReference type="InterPro" id="IPR036412">
    <property type="entry name" value="HAD-like_sf"/>
</dbReference>
<dbReference type="Proteomes" id="UP001434337">
    <property type="component" value="Chromosome"/>
</dbReference>
<proteinExistence type="predicted"/>
<dbReference type="EMBL" id="CP115965">
    <property type="protein sequence ID" value="WZW97365.1"/>
    <property type="molecule type" value="Genomic_DNA"/>
</dbReference>
<feature type="region of interest" description="Disordered" evidence="1">
    <location>
        <begin position="610"/>
        <end position="629"/>
    </location>
</feature>
<dbReference type="RefSeq" id="WP_232547558.1">
    <property type="nucleotide sequence ID" value="NZ_CP115965.1"/>
</dbReference>
<dbReference type="Gene3D" id="3.40.50.1110">
    <property type="entry name" value="SGNH hydrolase"/>
    <property type="match status" value="1"/>
</dbReference>
<dbReference type="InterPro" id="IPR010037">
    <property type="entry name" value="FkbH_domain"/>
</dbReference>
<sequence>MSVPVPPHAALVAALRDARRSGDVTATVRAVTAVARGTHELAAWLSADKALAQVADAGWARRSLRVAVLSSHTGEQLTAALRVAAAVHGLHLTTWTSGYRLFEQEILDPGSELHAFAPEVVVILADQRELHFPELSTAPEDDLAREIDRWQHLWSLLRERTGATVVQATFVPPVDDPLGHLGLGLPGARRRQVRRLNLALAEAVGDGVHLVDAEQVALRAGAGAWFDARYWYLSKNAVGLAAVPLLAEAVADVLGAAVGLARKVIAVDLDNTLWGGVVGEDGVGGLALGDGPAGEAFVDIQRFLRALKDRGLLLAVVSKNNDADARLPFAEHPDMVLTLDDFVAFEATWDDKSAVLRRLADRLGLGLDAFVFVDDNPVERDGVRHQLPQVGVVDLPSEATGYVSALATFPGLATVGLTAEDARRTDQYRSRGRAAELAGAAGSREDFLAQLAMTARVEPLGEANRTRIVQLIGKTNQFNLTGQRPGAAELDAFVAAAGLVWGLRVADRFDDHGLVGVIVANPAATAVTAGGVPGGAREGDLVIDTWVMSCRVLQRTAEFALLAELARAARDRGFTRLVGSWVPSGRNVPARHVFAEAGFSPLGDQALPRDAAAQSAAAESPAPEEGAAATTTWWALDLASARPVDPGFVSVTTLQEAS</sequence>
<gene>
    <name evidence="3" type="ORF">PCC79_10610</name>
</gene>
<reference evidence="3 4" key="1">
    <citation type="journal article" date="2023" name="Environ Microbiome">
        <title>A coral-associated actinobacterium mitigates coral bleaching under heat stress.</title>
        <authorList>
            <person name="Li J."/>
            <person name="Zou Y."/>
            <person name="Li Q."/>
            <person name="Zhang J."/>
            <person name="Bourne D.G."/>
            <person name="Lyu Y."/>
            <person name="Liu C."/>
            <person name="Zhang S."/>
        </authorList>
    </citation>
    <scope>NUCLEOTIDE SEQUENCE [LARGE SCALE GENOMIC DNA]</scope>
    <source>
        <strain evidence="3 4">SCSIO 13291</strain>
    </source>
</reference>
<dbReference type="InterPro" id="IPR049369">
    <property type="entry name" value="BF1531-like_N"/>
</dbReference>
<dbReference type="InterPro" id="IPR010033">
    <property type="entry name" value="HAD_SF_ppase_IIIC"/>
</dbReference>
<evidence type="ECO:0000313" key="4">
    <source>
        <dbReference type="Proteomes" id="UP001434337"/>
    </source>
</evidence>
<organism evidence="3 4">
    <name type="scientific">Propioniciclava soli</name>
    <dbReference type="NCBI Taxonomy" id="2775081"/>
    <lineage>
        <taxon>Bacteria</taxon>
        <taxon>Bacillati</taxon>
        <taxon>Actinomycetota</taxon>
        <taxon>Actinomycetes</taxon>
        <taxon>Propionibacteriales</taxon>
        <taxon>Propionibacteriaceae</taxon>
        <taxon>Propioniciclava</taxon>
    </lineage>
</organism>
<evidence type="ECO:0000313" key="3">
    <source>
        <dbReference type="EMBL" id="WZW97365.1"/>
    </source>
</evidence>
<accession>A0ABZ3C449</accession>
<name>A0ABZ3C449_9ACTN</name>
<feature type="domain" description="BF1531-like N-terminal" evidence="2">
    <location>
        <begin position="65"/>
        <end position="254"/>
    </location>
</feature>
<dbReference type="SUPFAM" id="SSF56784">
    <property type="entry name" value="HAD-like"/>
    <property type="match status" value="1"/>
</dbReference>